<dbReference type="InterPro" id="IPR032675">
    <property type="entry name" value="LRR_dom_sf"/>
</dbReference>
<feature type="region of interest" description="Disordered" evidence="4">
    <location>
        <begin position="777"/>
        <end position="812"/>
    </location>
</feature>
<proteinExistence type="predicted"/>
<feature type="region of interest" description="Disordered" evidence="4">
    <location>
        <begin position="706"/>
        <end position="751"/>
    </location>
</feature>
<feature type="compositionally biased region" description="Low complexity" evidence="4">
    <location>
        <begin position="795"/>
        <end position="806"/>
    </location>
</feature>
<evidence type="ECO:0008006" key="7">
    <source>
        <dbReference type="Google" id="ProtNLM"/>
    </source>
</evidence>
<keyword evidence="6" id="KW-1185">Reference proteome</keyword>
<dbReference type="PANTHER" id="PTHR24107">
    <property type="entry name" value="YNEIN REGULATORY COMPLEX SUBUNIT 5"/>
    <property type="match status" value="1"/>
</dbReference>
<evidence type="ECO:0000313" key="5">
    <source>
        <dbReference type="EMBL" id="GLI60366.1"/>
    </source>
</evidence>
<dbReference type="EMBL" id="BSDZ01000008">
    <property type="protein sequence ID" value="GLI60366.1"/>
    <property type="molecule type" value="Genomic_DNA"/>
</dbReference>
<feature type="region of interest" description="Disordered" evidence="4">
    <location>
        <begin position="1"/>
        <end position="21"/>
    </location>
</feature>
<feature type="compositionally biased region" description="Basic and acidic residues" evidence="4">
    <location>
        <begin position="945"/>
        <end position="957"/>
    </location>
</feature>
<evidence type="ECO:0000256" key="4">
    <source>
        <dbReference type="SAM" id="MobiDB-lite"/>
    </source>
</evidence>
<feature type="compositionally biased region" description="Gly residues" evidence="4">
    <location>
        <begin position="891"/>
        <end position="904"/>
    </location>
</feature>
<feature type="region of interest" description="Disordered" evidence="4">
    <location>
        <begin position="884"/>
        <end position="966"/>
    </location>
</feature>
<keyword evidence="3" id="KW-0206">Cytoskeleton</keyword>
<comment type="subcellular location">
    <subcellularLocation>
        <location evidence="1">Cytoplasm</location>
        <location evidence="1">Cytoskeleton</location>
        <location evidence="1">Cilium axoneme</location>
    </subcellularLocation>
</comment>
<evidence type="ECO:0000256" key="1">
    <source>
        <dbReference type="ARBA" id="ARBA00004430"/>
    </source>
</evidence>
<name>A0ABQ5RTD6_9CHLO</name>
<dbReference type="Gene3D" id="3.80.10.10">
    <property type="entry name" value="Ribonuclease Inhibitor"/>
    <property type="match status" value="4"/>
</dbReference>
<protein>
    <recommendedName>
        <fullName evidence="7">Flagellar associated protein</fullName>
    </recommendedName>
</protein>
<feature type="compositionally biased region" description="Low complexity" evidence="4">
    <location>
        <begin position="736"/>
        <end position="751"/>
    </location>
</feature>
<dbReference type="Proteomes" id="UP001165090">
    <property type="component" value="Unassembled WGS sequence"/>
</dbReference>
<dbReference type="InterPro" id="IPR001611">
    <property type="entry name" value="Leu-rich_rpt"/>
</dbReference>
<sequence>MVNRKTRMATRPAPEPPRQGEIWWSVAPPAKPDTNDPIIIGISDEQLRDWLRCTTGWKALELTWGALQSCEVQQPQLKPLLQAAMAEAARLGVPTLVIRQLDVDEVVGRCVALALSGFPNFKTIKLRELNLYDEAMGHLSGALHSADHVRNLVLDSVWASVGGWSALAAAIKVNNSLTTLRMRYCPGPAALSALCSLAADQQGRLEALQLARNSLGSSGVEELCQALVRSYAQSASRPSRVAHLDLSYNSAGRQCVPAVAAMLRTVRSLRHLDLSCNELGPEAVRDLCSALSYAPHVTILNLAATGADDSAVEALTRGPLAPITALAVAASGLGGASVGSGSSALATLCLAHNRISCRGAALLAAAARRAGCPLLDVDLGYNALLGEEGAKAWAEALSGSSSASISLPSLSLSAPAPGTCRLRRLVLSGCEVPDAGAFCLGAALKGNTSLQELGLAENHISTHGLALLAEVLKVNSTLRLLDVSLNMVGPRGMTPLTRTAHLRGHMLLNKDDHTVQRVNSCVVKTEILREYRNVEAVKHSREPWEEEERQRRQQQAAAAAATGYINPFLDPVFSAAAAAGGGSGGSNGAGGGGLQHGGSYNPFLSPSATYINPFLDLSPAAVAVGTAGGGDHNPFLMPTEAVAAVNPFVALPLPLEARGAEPFQRTAFNPFLSPAASRQEEPYQAEGNVAAGVESRELATRVVTKLGTHGSVSMNPGASSDGGGDGGSEGDRGGDDSSSGSGTGVYVSSRSTADEADLVTDTDLRLVDFMLEKLGMDNDDVNMDTAGANADDDSNAAPSPRNAAPSDESLPHSNVVRQAVPFIALQGGSWPLADSRLDPAPAGSAASCSGTWGAVVGQRADELAVEGPDEVPFGQQYAYGKEYDHSEGHGCGDGGGDGGTGGGVDSWKREAAWEGRRLGRRQQESGPTCWGQGGGGCGTAWSSDGAREDGPDPRSKIEAPAPNPFL</sequence>
<evidence type="ECO:0000256" key="2">
    <source>
        <dbReference type="ARBA" id="ARBA00022490"/>
    </source>
</evidence>
<comment type="caution">
    <text evidence="5">The sequence shown here is derived from an EMBL/GenBank/DDBJ whole genome shotgun (WGS) entry which is preliminary data.</text>
</comment>
<feature type="compositionally biased region" description="Basic and acidic residues" evidence="4">
    <location>
        <begin position="906"/>
        <end position="923"/>
    </location>
</feature>
<organism evidence="5 6">
    <name type="scientific">Volvox africanus</name>
    <dbReference type="NCBI Taxonomy" id="51714"/>
    <lineage>
        <taxon>Eukaryota</taxon>
        <taxon>Viridiplantae</taxon>
        <taxon>Chlorophyta</taxon>
        <taxon>core chlorophytes</taxon>
        <taxon>Chlorophyceae</taxon>
        <taxon>CS clade</taxon>
        <taxon>Chlamydomonadales</taxon>
        <taxon>Volvocaceae</taxon>
        <taxon>Volvox</taxon>
    </lineage>
</organism>
<evidence type="ECO:0000256" key="3">
    <source>
        <dbReference type="ARBA" id="ARBA00023212"/>
    </source>
</evidence>
<gene>
    <name evidence="5" type="ORF">VaNZ11_002491</name>
</gene>
<keyword evidence="2" id="KW-0963">Cytoplasm</keyword>
<dbReference type="PANTHER" id="PTHR24107:SF2">
    <property type="entry name" value="NLR FAMILY CARD DOMAIN CONTAINING 3"/>
    <property type="match status" value="1"/>
</dbReference>
<evidence type="ECO:0000313" key="6">
    <source>
        <dbReference type="Proteomes" id="UP001165090"/>
    </source>
</evidence>
<dbReference type="SUPFAM" id="SSF52047">
    <property type="entry name" value="RNI-like"/>
    <property type="match status" value="1"/>
</dbReference>
<accession>A0ABQ5RTD6</accession>
<dbReference type="SMART" id="SM00368">
    <property type="entry name" value="LRR_RI"/>
    <property type="match status" value="6"/>
</dbReference>
<dbReference type="InterPro" id="IPR052410">
    <property type="entry name" value="DRC5"/>
</dbReference>
<reference evidence="5 6" key="1">
    <citation type="journal article" date="2023" name="IScience">
        <title>Expanded male sex-determining region conserved during the evolution of homothallism in the green alga Volvox.</title>
        <authorList>
            <person name="Yamamoto K."/>
            <person name="Matsuzaki R."/>
            <person name="Mahakham W."/>
            <person name="Heman W."/>
            <person name="Sekimoto H."/>
            <person name="Kawachi M."/>
            <person name="Minakuchi Y."/>
            <person name="Toyoda A."/>
            <person name="Nozaki H."/>
        </authorList>
    </citation>
    <scope>NUCLEOTIDE SEQUENCE [LARGE SCALE GENOMIC DNA]</scope>
    <source>
        <strain evidence="5 6">NIES-4468</strain>
    </source>
</reference>
<dbReference type="Pfam" id="PF13516">
    <property type="entry name" value="LRR_6"/>
    <property type="match status" value="2"/>
</dbReference>